<dbReference type="eggNOG" id="ENOG502RZDA">
    <property type="taxonomic scope" value="Eukaryota"/>
</dbReference>
<reference evidence="7 8" key="1">
    <citation type="journal article" date="2007" name="Nature">
        <title>Evolution of genes and genomes on the Drosophila phylogeny.</title>
        <authorList>
            <consortium name="Drosophila 12 Genomes Consortium"/>
            <person name="Clark A.G."/>
            <person name="Eisen M.B."/>
            <person name="Smith D.R."/>
            <person name="Bergman C.M."/>
            <person name="Oliver B."/>
            <person name="Markow T.A."/>
            <person name="Kaufman T.C."/>
            <person name="Kellis M."/>
            <person name="Gelbart W."/>
            <person name="Iyer V.N."/>
            <person name="Pollard D.A."/>
            <person name="Sackton T.B."/>
            <person name="Larracuente A.M."/>
            <person name="Singh N.D."/>
            <person name="Abad J.P."/>
            <person name="Abt D.N."/>
            <person name="Adryan B."/>
            <person name="Aguade M."/>
            <person name="Akashi H."/>
            <person name="Anderson W.W."/>
            <person name="Aquadro C.F."/>
            <person name="Ardell D.H."/>
            <person name="Arguello R."/>
            <person name="Artieri C.G."/>
            <person name="Barbash D.A."/>
            <person name="Barker D."/>
            <person name="Barsanti P."/>
            <person name="Batterham P."/>
            <person name="Batzoglou S."/>
            <person name="Begun D."/>
            <person name="Bhutkar A."/>
            <person name="Blanco E."/>
            <person name="Bosak S.A."/>
            <person name="Bradley R.K."/>
            <person name="Brand A.D."/>
            <person name="Brent M.R."/>
            <person name="Brooks A.N."/>
            <person name="Brown R.H."/>
            <person name="Butlin R.K."/>
            <person name="Caggese C."/>
            <person name="Calvi B.R."/>
            <person name="Bernardo de Carvalho A."/>
            <person name="Caspi A."/>
            <person name="Castrezana S."/>
            <person name="Celniker S.E."/>
            <person name="Chang J.L."/>
            <person name="Chapple C."/>
            <person name="Chatterji S."/>
            <person name="Chinwalla A."/>
            <person name="Civetta A."/>
            <person name="Clifton S.W."/>
            <person name="Comeron J.M."/>
            <person name="Costello J.C."/>
            <person name="Coyne J.A."/>
            <person name="Daub J."/>
            <person name="David R.G."/>
            <person name="Delcher A.L."/>
            <person name="Delehaunty K."/>
            <person name="Do C.B."/>
            <person name="Ebling H."/>
            <person name="Edwards K."/>
            <person name="Eickbush T."/>
            <person name="Evans J.D."/>
            <person name="Filipski A."/>
            <person name="Findeiss S."/>
            <person name="Freyhult E."/>
            <person name="Fulton L."/>
            <person name="Fulton R."/>
            <person name="Garcia A.C."/>
            <person name="Gardiner A."/>
            <person name="Garfield D.A."/>
            <person name="Garvin B.E."/>
            <person name="Gibson G."/>
            <person name="Gilbert D."/>
            <person name="Gnerre S."/>
            <person name="Godfrey J."/>
            <person name="Good R."/>
            <person name="Gotea V."/>
            <person name="Gravely B."/>
            <person name="Greenberg A.J."/>
            <person name="Griffiths-Jones S."/>
            <person name="Gross S."/>
            <person name="Guigo R."/>
            <person name="Gustafson E.A."/>
            <person name="Haerty W."/>
            <person name="Hahn M.W."/>
            <person name="Halligan D.L."/>
            <person name="Halpern A.L."/>
            <person name="Halter G.M."/>
            <person name="Han M.V."/>
            <person name="Heger A."/>
            <person name="Hillier L."/>
            <person name="Hinrichs A.S."/>
            <person name="Holmes I."/>
            <person name="Hoskins R.A."/>
            <person name="Hubisz M.J."/>
            <person name="Hultmark D."/>
            <person name="Huntley M.A."/>
            <person name="Jaffe D.B."/>
            <person name="Jagadeeshan S."/>
            <person name="Jeck W.R."/>
            <person name="Johnson J."/>
            <person name="Jones C.D."/>
            <person name="Jordan W.C."/>
            <person name="Karpen G.H."/>
            <person name="Kataoka E."/>
            <person name="Keightley P.D."/>
            <person name="Kheradpour P."/>
            <person name="Kirkness E.F."/>
            <person name="Koerich L.B."/>
            <person name="Kristiansen K."/>
            <person name="Kudrna D."/>
            <person name="Kulathinal R.J."/>
            <person name="Kumar S."/>
            <person name="Kwok R."/>
            <person name="Lander E."/>
            <person name="Langley C.H."/>
            <person name="Lapoint R."/>
            <person name="Lazzaro B.P."/>
            <person name="Lee S.J."/>
            <person name="Levesque L."/>
            <person name="Li R."/>
            <person name="Lin C.F."/>
            <person name="Lin M.F."/>
            <person name="Lindblad-Toh K."/>
            <person name="Llopart A."/>
            <person name="Long M."/>
            <person name="Low L."/>
            <person name="Lozovsky E."/>
            <person name="Lu J."/>
            <person name="Luo M."/>
            <person name="Machado C.A."/>
            <person name="Makalowski W."/>
            <person name="Marzo M."/>
            <person name="Matsuda M."/>
            <person name="Matzkin L."/>
            <person name="McAllister B."/>
            <person name="McBride C.S."/>
            <person name="McKernan B."/>
            <person name="McKernan K."/>
            <person name="Mendez-Lago M."/>
            <person name="Minx P."/>
            <person name="Mollenhauer M.U."/>
            <person name="Montooth K."/>
            <person name="Mount S.M."/>
            <person name="Mu X."/>
            <person name="Myers E."/>
            <person name="Negre B."/>
            <person name="Newfeld S."/>
            <person name="Nielsen R."/>
            <person name="Noor M.A."/>
            <person name="O'Grady P."/>
            <person name="Pachter L."/>
            <person name="Papaceit M."/>
            <person name="Parisi M.J."/>
            <person name="Parisi M."/>
            <person name="Parts L."/>
            <person name="Pedersen J.S."/>
            <person name="Pesole G."/>
            <person name="Phillippy A.M."/>
            <person name="Ponting C.P."/>
            <person name="Pop M."/>
            <person name="Porcelli D."/>
            <person name="Powell J.R."/>
            <person name="Prohaska S."/>
            <person name="Pruitt K."/>
            <person name="Puig M."/>
            <person name="Quesneville H."/>
            <person name="Ram K.R."/>
            <person name="Rand D."/>
            <person name="Rasmussen M.D."/>
            <person name="Reed L.K."/>
            <person name="Reenan R."/>
            <person name="Reily A."/>
            <person name="Remington K.A."/>
            <person name="Rieger T.T."/>
            <person name="Ritchie M.G."/>
            <person name="Robin C."/>
            <person name="Rogers Y.H."/>
            <person name="Rohde C."/>
            <person name="Rozas J."/>
            <person name="Rubenfield M.J."/>
            <person name="Ruiz A."/>
            <person name="Russo S."/>
            <person name="Salzberg S.L."/>
            <person name="Sanchez-Gracia A."/>
            <person name="Saranga D.J."/>
            <person name="Sato H."/>
            <person name="Schaeffer S.W."/>
            <person name="Schatz M.C."/>
            <person name="Schlenke T."/>
            <person name="Schwartz R."/>
            <person name="Segarra C."/>
            <person name="Singh R.S."/>
            <person name="Sirot L."/>
            <person name="Sirota M."/>
            <person name="Sisneros N.B."/>
            <person name="Smith C.D."/>
            <person name="Smith T.F."/>
            <person name="Spieth J."/>
            <person name="Stage D.E."/>
            <person name="Stark A."/>
            <person name="Stephan W."/>
            <person name="Strausberg R.L."/>
            <person name="Strempel S."/>
            <person name="Sturgill D."/>
            <person name="Sutton G."/>
            <person name="Sutton G.G."/>
            <person name="Tao W."/>
            <person name="Teichmann S."/>
            <person name="Tobari Y.N."/>
            <person name="Tomimura Y."/>
            <person name="Tsolas J.M."/>
            <person name="Valente V.L."/>
            <person name="Venter E."/>
            <person name="Venter J.C."/>
            <person name="Vicario S."/>
            <person name="Vieira F.G."/>
            <person name="Vilella A.J."/>
            <person name="Villasante A."/>
            <person name="Walenz B."/>
            <person name="Wang J."/>
            <person name="Wasserman M."/>
            <person name="Watts T."/>
            <person name="Wilson D."/>
            <person name="Wilson R.K."/>
            <person name="Wing R.A."/>
            <person name="Wolfner M.F."/>
            <person name="Wong A."/>
            <person name="Wong G.K."/>
            <person name="Wu C.I."/>
            <person name="Wu G."/>
            <person name="Yamamoto D."/>
            <person name="Yang H.P."/>
            <person name="Yang S.P."/>
            <person name="Yorke J.A."/>
            <person name="Yoshida K."/>
            <person name="Zdobnov E."/>
            <person name="Zhang P."/>
            <person name="Zhang Y."/>
            <person name="Zimin A.V."/>
            <person name="Baldwin J."/>
            <person name="Abdouelleil A."/>
            <person name="Abdulkadir J."/>
            <person name="Abebe A."/>
            <person name="Abera B."/>
            <person name="Abreu J."/>
            <person name="Acer S.C."/>
            <person name="Aftuck L."/>
            <person name="Alexander A."/>
            <person name="An P."/>
            <person name="Anderson E."/>
            <person name="Anderson S."/>
            <person name="Arachi H."/>
            <person name="Azer M."/>
            <person name="Bachantsang P."/>
            <person name="Barry A."/>
            <person name="Bayul T."/>
            <person name="Berlin A."/>
            <person name="Bessette D."/>
            <person name="Bloom T."/>
            <person name="Blye J."/>
            <person name="Boguslavskiy L."/>
            <person name="Bonnet C."/>
            <person name="Boukhgalter B."/>
            <person name="Bourzgui I."/>
            <person name="Brown A."/>
            <person name="Cahill P."/>
            <person name="Channer S."/>
            <person name="Cheshatsang Y."/>
            <person name="Chuda L."/>
            <person name="Citroen M."/>
            <person name="Collymore A."/>
            <person name="Cooke P."/>
            <person name="Costello M."/>
            <person name="D'Aco K."/>
            <person name="Daza R."/>
            <person name="De Haan G."/>
            <person name="DeGray S."/>
            <person name="DeMaso C."/>
            <person name="Dhargay N."/>
            <person name="Dooley K."/>
            <person name="Dooley E."/>
            <person name="Doricent M."/>
            <person name="Dorje P."/>
            <person name="Dorjee K."/>
            <person name="Dupes A."/>
            <person name="Elong R."/>
            <person name="Falk J."/>
            <person name="Farina A."/>
            <person name="Faro S."/>
            <person name="Ferguson D."/>
            <person name="Fisher S."/>
            <person name="Foley C.D."/>
            <person name="Franke A."/>
            <person name="Friedrich D."/>
            <person name="Gadbois L."/>
            <person name="Gearin G."/>
            <person name="Gearin C.R."/>
            <person name="Giannoukos G."/>
            <person name="Goode T."/>
            <person name="Graham J."/>
            <person name="Grandbois E."/>
            <person name="Grewal S."/>
            <person name="Gyaltsen K."/>
            <person name="Hafez N."/>
            <person name="Hagos B."/>
            <person name="Hall J."/>
            <person name="Henson C."/>
            <person name="Hollinger A."/>
            <person name="Honan T."/>
            <person name="Huard M.D."/>
            <person name="Hughes L."/>
            <person name="Hurhula B."/>
            <person name="Husby M.E."/>
            <person name="Kamat A."/>
            <person name="Kanga B."/>
            <person name="Kashin S."/>
            <person name="Khazanovich D."/>
            <person name="Kisner P."/>
            <person name="Lance K."/>
            <person name="Lara M."/>
            <person name="Lee W."/>
            <person name="Lennon N."/>
            <person name="Letendre F."/>
            <person name="LeVine R."/>
            <person name="Lipovsky A."/>
            <person name="Liu X."/>
            <person name="Liu J."/>
            <person name="Liu S."/>
            <person name="Lokyitsang T."/>
            <person name="Lokyitsang Y."/>
            <person name="Lubonja R."/>
            <person name="Lui A."/>
            <person name="MacDonald P."/>
            <person name="Magnisalis V."/>
            <person name="Maru K."/>
            <person name="Matthews C."/>
            <person name="McCusker W."/>
            <person name="McDonough S."/>
            <person name="Mehta T."/>
            <person name="Meldrim J."/>
            <person name="Meneus L."/>
            <person name="Mihai O."/>
            <person name="Mihalev A."/>
            <person name="Mihova T."/>
            <person name="Mittelman R."/>
            <person name="Mlenga V."/>
            <person name="Montmayeur A."/>
            <person name="Mulrain L."/>
            <person name="Navidi A."/>
            <person name="Naylor J."/>
            <person name="Negash T."/>
            <person name="Nguyen T."/>
            <person name="Nguyen N."/>
            <person name="Nicol R."/>
            <person name="Norbu C."/>
            <person name="Norbu N."/>
            <person name="Novod N."/>
            <person name="O'Neill B."/>
            <person name="Osman S."/>
            <person name="Markiewicz E."/>
            <person name="Oyono O.L."/>
            <person name="Patti C."/>
            <person name="Phunkhang P."/>
            <person name="Pierre F."/>
            <person name="Priest M."/>
            <person name="Raghuraman S."/>
            <person name="Rege F."/>
            <person name="Reyes R."/>
            <person name="Rise C."/>
            <person name="Rogov P."/>
            <person name="Ross K."/>
            <person name="Ryan E."/>
            <person name="Settipalli S."/>
            <person name="Shea T."/>
            <person name="Sherpa N."/>
            <person name="Shi L."/>
            <person name="Shih D."/>
            <person name="Sparrow T."/>
            <person name="Spaulding J."/>
            <person name="Stalker J."/>
            <person name="Stange-Thomann N."/>
            <person name="Stavropoulos S."/>
            <person name="Stone C."/>
            <person name="Strader C."/>
            <person name="Tesfaye S."/>
            <person name="Thomson T."/>
            <person name="Thoulutsang Y."/>
            <person name="Thoulutsang D."/>
            <person name="Topham K."/>
            <person name="Topping I."/>
            <person name="Tsamla T."/>
            <person name="Vassiliev H."/>
            <person name="Vo A."/>
            <person name="Wangchuk T."/>
            <person name="Wangdi T."/>
            <person name="Weiand M."/>
            <person name="Wilkinson J."/>
            <person name="Wilson A."/>
            <person name="Yadav S."/>
            <person name="Young G."/>
            <person name="Yu Q."/>
            <person name="Zembek L."/>
            <person name="Zhong D."/>
            <person name="Zimmer A."/>
            <person name="Zwirko Z."/>
            <person name="Jaffe D.B."/>
            <person name="Alvarez P."/>
            <person name="Brockman W."/>
            <person name="Butler J."/>
            <person name="Chin C."/>
            <person name="Gnerre S."/>
            <person name="Grabherr M."/>
            <person name="Kleber M."/>
            <person name="Mauceli E."/>
            <person name="MacCallum I."/>
        </authorList>
    </citation>
    <scope>NUCLEOTIDE SEQUENCE [LARGE SCALE GENOMIC DNA]</scope>
    <source>
        <strain evidence="8">MSH-3 / Tucson 14011-0111.49</strain>
    </source>
</reference>
<dbReference type="Pfam" id="PF14799">
    <property type="entry name" value="FAM195"/>
    <property type="match status" value="1"/>
</dbReference>
<keyword evidence="4" id="KW-0963">Cytoplasm</keyword>
<evidence type="ECO:0000256" key="1">
    <source>
        <dbReference type="ARBA" id="ARBA00004123"/>
    </source>
</evidence>
<keyword evidence="8" id="KW-1185">Reference proteome</keyword>
<dbReference type="PhylomeDB" id="B4G591"/>
<protein>
    <submittedName>
        <fullName evidence="7">GL23217</fullName>
    </submittedName>
</protein>
<name>B4G591_DROPE</name>
<accession>B4G591</accession>
<feature type="compositionally biased region" description="Polar residues" evidence="6">
    <location>
        <begin position="35"/>
        <end position="48"/>
    </location>
</feature>
<dbReference type="InterPro" id="IPR029428">
    <property type="entry name" value="MCRIP"/>
</dbReference>
<dbReference type="HOGENOM" id="CLU_121013_0_0_1"/>
<proteinExistence type="inferred from homology"/>
<dbReference type="OMA" id="SPHMDDF"/>
<dbReference type="AlphaFoldDB" id="B4G591"/>
<comment type="similarity">
    <text evidence="3">Belongs to the MCRIP family.</text>
</comment>
<dbReference type="GO" id="GO:0005634">
    <property type="term" value="C:nucleus"/>
    <property type="evidence" value="ECO:0007669"/>
    <property type="project" value="UniProtKB-SubCell"/>
</dbReference>
<dbReference type="KEGG" id="dpe:6588061"/>
<evidence type="ECO:0000256" key="6">
    <source>
        <dbReference type="SAM" id="MobiDB-lite"/>
    </source>
</evidence>
<dbReference type="Proteomes" id="UP000008744">
    <property type="component" value="Unassembled WGS sequence"/>
</dbReference>
<feature type="region of interest" description="Disordered" evidence="6">
    <location>
        <begin position="29"/>
        <end position="49"/>
    </location>
</feature>
<sequence>MYKINTAPSKIAAKTRGGLAHSLDKFDGIKESSKKNGSIDLNTTTEHNNIPRPVFKKRISKRTKPSKKNENGVISSQNEELVNYINDSWNMLVGPNPTDATTTADQAIGSEESTLANTLAATSSLATVWIEPPSPDLEDFKPFDLESWWSRRLFENITKDL</sequence>
<evidence type="ECO:0000256" key="3">
    <source>
        <dbReference type="ARBA" id="ARBA00010821"/>
    </source>
</evidence>
<gene>
    <name evidence="7" type="primary">Dper\GL23217</name>
    <name evidence="7" type="ORF">Dper_GL23217</name>
</gene>
<comment type="subcellular location">
    <subcellularLocation>
        <location evidence="2">Cytoplasm</location>
        <location evidence="2">Stress granule</location>
    </subcellularLocation>
    <subcellularLocation>
        <location evidence="1">Nucleus</location>
    </subcellularLocation>
</comment>
<dbReference type="GO" id="GO:0010494">
    <property type="term" value="C:cytoplasmic stress granule"/>
    <property type="evidence" value="ECO:0007669"/>
    <property type="project" value="UniProtKB-SubCell"/>
</dbReference>
<evidence type="ECO:0000256" key="4">
    <source>
        <dbReference type="ARBA" id="ARBA00022490"/>
    </source>
</evidence>
<evidence type="ECO:0000313" key="8">
    <source>
        <dbReference type="Proteomes" id="UP000008744"/>
    </source>
</evidence>
<keyword evidence="5" id="KW-0539">Nucleus</keyword>
<dbReference type="EMBL" id="CH479179">
    <property type="protein sequence ID" value="EDW24757.1"/>
    <property type="molecule type" value="Genomic_DNA"/>
</dbReference>
<evidence type="ECO:0000256" key="5">
    <source>
        <dbReference type="ARBA" id="ARBA00023242"/>
    </source>
</evidence>
<organism evidence="8">
    <name type="scientific">Drosophila persimilis</name>
    <name type="common">Fruit fly</name>
    <dbReference type="NCBI Taxonomy" id="7234"/>
    <lineage>
        <taxon>Eukaryota</taxon>
        <taxon>Metazoa</taxon>
        <taxon>Ecdysozoa</taxon>
        <taxon>Arthropoda</taxon>
        <taxon>Hexapoda</taxon>
        <taxon>Insecta</taxon>
        <taxon>Pterygota</taxon>
        <taxon>Neoptera</taxon>
        <taxon>Endopterygota</taxon>
        <taxon>Diptera</taxon>
        <taxon>Brachycera</taxon>
        <taxon>Muscomorpha</taxon>
        <taxon>Ephydroidea</taxon>
        <taxon>Drosophilidae</taxon>
        <taxon>Drosophila</taxon>
        <taxon>Sophophora</taxon>
    </lineage>
</organism>
<evidence type="ECO:0000256" key="2">
    <source>
        <dbReference type="ARBA" id="ARBA00004210"/>
    </source>
</evidence>
<evidence type="ECO:0000313" key="7">
    <source>
        <dbReference type="EMBL" id="EDW24757.1"/>
    </source>
</evidence>
<dbReference type="OrthoDB" id="9983138at2759"/>